<dbReference type="EMBL" id="GGEC01052448">
    <property type="protein sequence ID" value="MBX32932.1"/>
    <property type="molecule type" value="Transcribed_RNA"/>
</dbReference>
<sequence>MILPVRSILTRWIAKIKFLILMYYLLGQKLPPLAHFPL</sequence>
<name>A0A2P2MRT8_RHIMU</name>
<feature type="transmembrane region" description="Helical" evidence="1">
    <location>
        <begin position="12"/>
        <end position="30"/>
    </location>
</feature>
<evidence type="ECO:0000313" key="2">
    <source>
        <dbReference type="EMBL" id="MBX32932.1"/>
    </source>
</evidence>
<protein>
    <submittedName>
        <fullName evidence="2">Uncharacterized protein</fullName>
    </submittedName>
</protein>
<keyword evidence="1" id="KW-0472">Membrane</keyword>
<reference evidence="2" key="1">
    <citation type="submission" date="2018-02" db="EMBL/GenBank/DDBJ databases">
        <title>Rhizophora mucronata_Transcriptome.</title>
        <authorList>
            <person name="Meera S.P."/>
            <person name="Sreeshan A."/>
            <person name="Augustine A."/>
        </authorList>
    </citation>
    <scope>NUCLEOTIDE SEQUENCE</scope>
    <source>
        <tissue evidence="2">Leaf</tissue>
    </source>
</reference>
<accession>A0A2P2MRT8</accession>
<evidence type="ECO:0000256" key="1">
    <source>
        <dbReference type="SAM" id="Phobius"/>
    </source>
</evidence>
<proteinExistence type="predicted"/>
<keyword evidence="1" id="KW-1133">Transmembrane helix</keyword>
<organism evidence="2">
    <name type="scientific">Rhizophora mucronata</name>
    <name type="common">Asiatic mangrove</name>
    <dbReference type="NCBI Taxonomy" id="61149"/>
    <lineage>
        <taxon>Eukaryota</taxon>
        <taxon>Viridiplantae</taxon>
        <taxon>Streptophyta</taxon>
        <taxon>Embryophyta</taxon>
        <taxon>Tracheophyta</taxon>
        <taxon>Spermatophyta</taxon>
        <taxon>Magnoliopsida</taxon>
        <taxon>eudicotyledons</taxon>
        <taxon>Gunneridae</taxon>
        <taxon>Pentapetalae</taxon>
        <taxon>rosids</taxon>
        <taxon>fabids</taxon>
        <taxon>Malpighiales</taxon>
        <taxon>Rhizophoraceae</taxon>
        <taxon>Rhizophora</taxon>
    </lineage>
</organism>
<dbReference type="AlphaFoldDB" id="A0A2P2MRT8"/>
<keyword evidence="1" id="KW-0812">Transmembrane</keyword>